<dbReference type="EMBL" id="CACRTF010000017">
    <property type="protein sequence ID" value="VYT47741.1"/>
    <property type="molecule type" value="Genomic_DNA"/>
</dbReference>
<keyword evidence="1" id="KW-0472">Membrane</keyword>
<accession>A0A6N2X0Y7</accession>
<dbReference type="AlphaFoldDB" id="A0A6N2X0Y7"/>
<organism evidence="2">
    <name type="scientific">Enterocloster bolteae</name>
    <dbReference type="NCBI Taxonomy" id="208479"/>
    <lineage>
        <taxon>Bacteria</taxon>
        <taxon>Bacillati</taxon>
        <taxon>Bacillota</taxon>
        <taxon>Clostridia</taxon>
        <taxon>Lachnospirales</taxon>
        <taxon>Lachnospiraceae</taxon>
        <taxon>Enterocloster</taxon>
    </lineage>
</organism>
<protein>
    <submittedName>
        <fullName evidence="2">Uncharacterized protein</fullName>
    </submittedName>
</protein>
<keyword evidence="1" id="KW-1133">Transmembrane helix</keyword>
<sequence>MRRIIGMFVCISLLLNLSFTSYASERLIPSEGNEYQEILSMKDEVLYHINYGGARGELNRDVEADEVEMERAYKVYANSELLKTNDFKESLENSYYKWQIPVYTDGFTILVDITKVTSIPDDIPEDAKETLKQKLNIWTVGAVYVYDAETVDYDNTVTTSLEEAGYNSDEYSYEVVSGLPGIRYPAAIIFNADEKPEFVIPAQKSTTHVFNGEWPTAAKNREKTATPLNAQNSNNDNINGFSIYYYDDVVRASNFYNRAGIGGIGLSYKKDFEKNTIAVLIFGTVGILLIIGRKKRNKKRLN</sequence>
<reference evidence="2" key="1">
    <citation type="submission" date="2019-11" db="EMBL/GenBank/DDBJ databases">
        <authorList>
            <person name="Feng L."/>
        </authorList>
    </citation>
    <scope>NUCLEOTIDE SEQUENCE</scope>
    <source>
        <strain evidence="2">CbolteaeLFYP116</strain>
    </source>
</reference>
<evidence type="ECO:0000256" key="1">
    <source>
        <dbReference type="SAM" id="Phobius"/>
    </source>
</evidence>
<gene>
    <name evidence="2" type="ORF">CBLFYP116_04238</name>
</gene>
<name>A0A6N2X0Y7_9FIRM</name>
<keyword evidence="1" id="KW-0812">Transmembrane</keyword>
<evidence type="ECO:0000313" key="2">
    <source>
        <dbReference type="EMBL" id="VYT47741.1"/>
    </source>
</evidence>
<proteinExistence type="predicted"/>
<dbReference type="GeneID" id="23114011"/>
<dbReference type="RefSeq" id="WP_002576044.1">
    <property type="nucleotide sequence ID" value="NZ_BAABZS010000001.1"/>
</dbReference>
<feature type="transmembrane region" description="Helical" evidence="1">
    <location>
        <begin position="276"/>
        <end position="292"/>
    </location>
</feature>